<dbReference type="SUPFAM" id="SSF51430">
    <property type="entry name" value="NAD(P)-linked oxidoreductase"/>
    <property type="match status" value="1"/>
</dbReference>
<comment type="cofactor">
    <cofactor evidence="1">
        <name>Mg(2+)</name>
        <dbReference type="ChEBI" id="CHEBI:18420"/>
    </cofactor>
</comment>
<sequence length="790" mass="85172">MSPVHSFKLNSGYSIPSVGLGTWQSKSNEVRDAVECALRSGYRHIDAAAVYGNEKEVGDGIKASNIPRADIFVTGKLWNTHHKAEDVERQLDISLADLQTNYLDLFLVGFESGTIHWPVAFQRTTDEERFPVNPVTEQIDVIDVPVKETWKAMEKLVRDGKVKSIGVSNFTKEKIEELWEIAEIKPAVNQIEAHAYLQQPALLKWCQDKGILVAAYSPLGNNIYNLPRAVDDETVIALAKDLGKEPAQLLTSWAVQRGTIVVPKSVTPSRIKDNLKIFELPGECYDSSAGFLSLITRLMRWGDGSDIEQIWQLSWRAGFYRGGPVFMSALAGIDIALWDLKARKLGVPVYQLLGGKVRDRLKVYAWIGGDRPGDVEQQALARKAQGFSAVKMNGTESLGWLDSPSALDSCVERLKAVKALGMDAGVDFHGRVHKPMAKQLAKALEPHRPLFIEEPCLSEHIDAIKSLAQLTSIPIALGERLHSRWDVRPFLEAGCVDILQPDISHVGGISEMRRIAAMCETYDVALAPHCPLGPIALAACVQVDAVSANFAIQEMSLGIHYNVGGQDLTSYTLNPEVWKVTDGYIELPSGPGLGIEVDEEEVRRLAKGAEPWVSPSFVGPGESLNQPPLYSATTRPSSPATPIIAAGTSVAIAKPLELLLVDAAACVLPLPLPPVPVAIADLVFVPVNIVIDAPPAVPVPEALAPGTVVTATTPPSPVVVTTLGAPSILPTLTAPLNSLTRLSKLAMLAEYCVGTAEIQAGIAVAVRAEARRDATSPVSVCAAAAEERAG</sequence>
<keyword evidence="3" id="KW-0456">Lyase</keyword>
<feature type="domain" description="Mandelate racemase/muconate lactonizing enzyme C-terminal" evidence="4">
    <location>
        <begin position="372"/>
        <end position="474"/>
    </location>
</feature>
<dbReference type="PROSITE" id="PS00908">
    <property type="entry name" value="MR_MLE_1"/>
    <property type="match status" value="1"/>
</dbReference>
<protein>
    <recommendedName>
        <fullName evidence="4">Mandelate racemase/muconate lactonizing enzyme C-terminal domain-containing protein</fullName>
    </recommendedName>
</protein>
<reference evidence="5 6" key="1">
    <citation type="submission" date="2018-12" db="EMBL/GenBank/DDBJ databases">
        <title>Venturia inaequalis Genome Resource.</title>
        <authorList>
            <person name="Lichtner F.J."/>
        </authorList>
    </citation>
    <scope>NUCLEOTIDE SEQUENCE [LARGE SCALE GENOMIC DNA]</scope>
    <source>
        <strain evidence="5 6">120213</strain>
    </source>
</reference>
<dbReference type="GO" id="GO:0009063">
    <property type="term" value="P:amino acid catabolic process"/>
    <property type="evidence" value="ECO:0007669"/>
    <property type="project" value="InterPro"/>
</dbReference>
<dbReference type="PROSITE" id="PS00798">
    <property type="entry name" value="ALDOKETO_REDUCTASE_1"/>
    <property type="match status" value="1"/>
</dbReference>
<dbReference type="SUPFAM" id="SSF51604">
    <property type="entry name" value="Enolase C-terminal domain-like"/>
    <property type="match status" value="1"/>
</dbReference>
<dbReference type="SUPFAM" id="SSF54826">
    <property type="entry name" value="Enolase N-terminal domain-like"/>
    <property type="match status" value="1"/>
</dbReference>
<evidence type="ECO:0000259" key="4">
    <source>
        <dbReference type="SMART" id="SM00922"/>
    </source>
</evidence>
<dbReference type="GO" id="GO:0016829">
    <property type="term" value="F:lyase activity"/>
    <property type="evidence" value="ECO:0007669"/>
    <property type="project" value="UniProtKB-KW"/>
</dbReference>
<dbReference type="SMART" id="SM00922">
    <property type="entry name" value="MR_MLE"/>
    <property type="match status" value="1"/>
</dbReference>
<dbReference type="Gene3D" id="3.20.20.120">
    <property type="entry name" value="Enolase-like C-terminal domain"/>
    <property type="match status" value="1"/>
</dbReference>
<dbReference type="InterPro" id="IPR036812">
    <property type="entry name" value="NAD(P)_OxRdtase_dom_sf"/>
</dbReference>
<proteinExistence type="predicted"/>
<organism evidence="5 6">
    <name type="scientific">Venturia inaequalis</name>
    <name type="common">Apple scab fungus</name>
    <dbReference type="NCBI Taxonomy" id="5025"/>
    <lineage>
        <taxon>Eukaryota</taxon>
        <taxon>Fungi</taxon>
        <taxon>Dikarya</taxon>
        <taxon>Ascomycota</taxon>
        <taxon>Pezizomycotina</taxon>
        <taxon>Dothideomycetes</taxon>
        <taxon>Pleosporomycetidae</taxon>
        <taxon>Venturiales</taxon>
        <taxon>Venturiaceae</taxon>
        <taxon>Venturia</taxon>
    </lineage>
</organism>
<dbReference type="InterPro" id="IPR013342">
    <property type="entry name" value="Mandelate_racemase_C"/>
</dbReference>
<dbReference type="EMBL" id="WNWS01000069">
    <property type="protein sequence ID" value="KAE9982897.1"/>
    <property type="molecule type" value="Genomic_DNA"/>
</dbReference>
<comment type="caution">
    <text evidence="5">The sequence shown here is derived from an EMBL/GenBank/DDBJ whole genome shotgun (WGS) entry which is preliminary data.</text>
</comment>
<evidence type="ECO:0000256" key="2">
    <source>
        <dbReference type="ARBA" id="ARBA00023002"/>
    </source>
</evidence>
<dbReference type="AlphaFoldDB" id="A0A8H3V8C3"/>
<dbReference type="NCBIfam" id="NF010624">
    <property type="entry name" value="PRK14017.1"/>
    <property type="match status" value="1"/>
</dbReference>
<accession>A0A8H3V8C3</accession>
<dbReference type="InterPro" id="IPR023210">
    <property type="entry name" value="NADP_OxRdtase_dom"/>
</dbReference>
<dbReference type="Gene3D" id="3.30.390.10">
    <property type="entry name" value="Enolase-like, N-terminal domain"/>
    <property type="match status" value="1"/>
</dbReference>
<evidence type="ECO:0000313" key="6">
    <source>
        <dbReference type="Proteomes" id="UP000447873"/>
    </source>
</evidence>
<dbReference type="InterPro" id="IPR018110">
    <property type="entry name" value="Mandel_Rmase/mucon_lact_enz_CS"/>
</dbReference>
<dbReference type="SFLD" id="SFLDS00001">
    <property type="entry name" value="Enolase"/>
    <property type="match status" value="1"/>
</dbReference>
<dbReference type="FunFam" id="3.20.20.100:FF:000002">
    <property type="entry name" value="2,5-diketo-D-gluconic acid reductase A"/>
    <property type="match status" value="1"/>
</dbReference>
<keyword evidence="2" id="KW-0560">Oxidoreductase</keyword>
<dbReference type="PANTHER" id="PTHR48080">
    <property type="entry name" value="D-GALACTONATE DEHYDRATASE-RELATED"/>
    <property type="match status" value="1"/>
</dbReference>
<evidence type="ECO:0000313" key="5">
    <source>
        <dbReference type="EMBL" id="KAE9982897.1"/>
    </source>
</evidence>
<gene>
    <name evidence="5" type="ORF">EG328_010444</name>
</gene>
<dbReference type="PANTHER" id="PTHR48080:SF2">
    <property type="entry name" value="D-GALACTONATE DEHYDRATASE"/>
    <property type="match status" value="1"/>
</dbReference>
<dbReference type="InterPro" id="IPR018170">
    <property type="entry name" value="Aldo/ket_reductase_CS"/>
</dbReference>
<dbReference type="SFLD" id="SFLDG00179">
    <property type="entry name" value="mandelate_racemase"/>
    <property type="match status" value="1"/>
</dbReference>
<evidence type="ECO:0000256" key="1">
    <source>
        <dbReference type="ARBA" id="ARBA00001946"/>
    </source>
</evidence>
<dbReference type="Pfam" id="PF02746">
    <property type="entry name" value="MR_MLE_N"/>
    <property type="match status" value="1"/>
</dbReference>
<evidence type="ECO:0000256" key="3">
    <source>
        <dbReference type="ARBA" id="ARBA00023239"/>
    </source>
</evidence>
<dbReference type="Proteomes" id="UP000447873">
    <property type="component" value="Unassembled WGS sequence"/>
</dbReference>
<dbReference type="InterPro" id="IPR034593">
    <property type="entry name" value="DgoD-like"/>
</dbReference>
<dbReference type="InterPro" id="IPR013341">
    <property type="entry name" value="Mandelate_racemase_N_dom"/>
</dbReference>
<dbReference type="Pfam" id="PF00248">
    <property type="entry name" value="Aldo_ket_red"/>
    <property type="match status" value="1"/>
</dbReference>
<dbReference type="InterPro" id="IPR036849">
    <property type="entry name" value="Enolase-like_C_sf"/>
</dbReference>
<dbReference type="PROSITE" id="PS00062">
    <property type="entry name" value="ALDOKETO_REDUCTASE_2"/>
    <property type="match status" value="1"/>
</dbReference>
<dbReference type="Gene3D" id="3.20.20.100">
    <property type="entry name" value="NADP-dependent oxidoreductase domain"/>
    <property type="match status" value="1"/>
</dbReference>
<dbReference type="PRINTS" id="PR00069">
    <property type="entry name" value="ALDKETRDTASE"/>
</dbReference>
<name>A0A8H3V8C3_VENIN</name>
<dbReference type="Pfam" id="PF13378">
    <property type="entry name" value="MR_MLE_C"/>
    <property type="match status" value="1"/>
</dbReference>
<dbReference type="InterPro" id="IPR029065">
    <property type="entry name" value="Enolase_C-like"/>
</dbReference>
<dbReference type="InterPro" id="IPR020471">
    <property type="entry name" value="AKR"/>
</dbReference>
<dbReference type="InterPro" id="IPR029017">
    <property type="entry name" value="Enolase-like_N"/>
</dbReference>
<dbReference type="CDD" id="cd19071">
    <property type="entry name" value="AKR_AKR1-5-like"/>
    <property type="match status" value="1"/>
</dbReference>
<dbReference type="GO" id="GO:0016616">
    <property type="term" value="F:oxidoreductase activity, acting on the CH-OH group of donors, NAD or NADP as acceptor"/>
    <property type="evidence" value="ECO:0007669"/>
    <property type="project" value="UniProtKB-ARBA"/>
</dbReference>